<dbReference type="GeneID" id="74947960"/>
<reference evidence="2" key="1">
    <citation type="submission" date="2022-08" db="EMBL/GenBank/DDBJ databases">
        <title>Dynamic responses of ammonia-oxidizing microbial communities induced by reactive oxygen species (ROS) in fluctuating redox aquifers.</title>
        <authorList>
            <person name="Wang P."/>
            <person name="Wang H."/>
        </authorList>
    </citation>
    <scope>NUCLEOTIDE SEQUENCE</scope>
    <source>
        <strain evidence="2">PLX03</strain>
    </source>
</reference>
<organism evidence="2">
    <name type="scientific">Nitrososphaera viennensis</name>
    <dbReference type="NCBI Taxonomy" id="1034015"/>
    <lineage>
        <taxon>Archaea</taxon>
        <taxon>Nitrososphaerota</taxon>
        <taxon>Nitrososphaeria</taxon>
        <taxon>Nitrososphaerales</taxon>
        <taxon>Nitrososphaeraceae</taxon>
        <taxon>Nitrososphaera</taxon>
    </lineage>
</organism>
<proteinExistence type="predicted"/>
<dbReference type="EMBL" id="CP103305">
    <property type="protein sequence ID" value="UVS68897.1"/>
    <property type="molecule type" value="Genomic_DNA"/>
</dbReference>
<keyword evidence="1" id="KW-1133">Transmembrane helix</keyword>
<keyword evidence="1" id="KW-0472">Membrane</keyword>
<dbReference type="Proteomes" id="UP001059771">
    <property type="component" value="Chromosome"/>
</dbReference>
<protein>
    <submittedName>
        <fullName evidence="2">Uncharacterized protein</fullName>
    </submittedName>
</protein>
<accession>A0A977NLY6</accession>
<sequence>MDSIEVIYAQKATIEGRFVSPDNNLEIIFPEGWTGNFVRSPDNSTSIVVSPGQAMVNETSVTTTASIFVNTVTRQVANQTNLLKNIDESTCKEKTIEEVIINEMQATSVSLTECDGFPFYKAKVYFFQTEQDMITLGYVAPSDSEFEKHQSDFESSVNNLHIANTISAPTIPEFPYVFIVTMLALGLMIALRSFVNGSPRPC</sequence>
<evidence type="ECO:0000256" key="1">
    <source>
        <dbReference type="SAM" id="Phobius"/>
    </source>
</evidence>
<keyword evidence="1" id="KW-0812">Transmembrane</keyword>
<name>A0A977NLY6_9ARCH</name>
<dbReference type="RefSeq" id="WP_144239743.1">
    <property type="nucleotide sequence ID" value="NZ_CP103305.1"/>
</dbReference>
<evidence type="ECO:0000313" key="2">
    <source>
        <dbReference type="EMBL" id="UVS68897.1"/>
    </source>
</evidence>
<feature type="transmembrane region" description="Helical" evidence="1">
    <location>
        <begin position="174"/>
        <end position="195"/>
    </location>
</feature>
<gene>
    <name evidence="2" type="ORF">NWT39_13435</name>
</gene>
<dbReference type="AlphaFoldDB" id="A0A977NLY6"/>